<dbReference type="GO" id="GO:0005524">
    <property type="term" value="F:ATP binding"/>
    <property type="evidence" value="ECO:0007669"/>
    <property type="project" value="UniProtKB-KW"/>
</dbReference>
<dbReference type="SUPFAM" id="SSF55874">
    <property type="entry name" value="ATPase domain of HSP90 chaperone/DNA topoisomerase II/histidine kinase"/>
    <property type="match status" value="1"/>
</dbReference>
<evidence type="ECO:0000256" key="4">
    <source>
        <dbReference type="ARBA" id="ARBA00022741"/>
    </source>
</evidence>
<feature type="transmembrane region" description="Helical" evidence="8">
    <location>
        <begin position="26"/>
        <end position="46"/>
    </location>
</feature>
<evidence type="ECO:0000256" key="1">
    <source>
        <dbReference type="ARBA" id="ARBA00000085"/>
    </source>
</evidence>
<evidence type="ECO:0000259" key="9">
    <source>
        <dbReference type="PROSITE" id="PS50109"/>
    </source>
</evidence>
<dbReference type="Proteomes" id="UP000824262">
    <property type="component" value="Unassembled WGS sequence"/>
</dbReference>
<keyword evidence="3" id="KW-0808">Transferase</keyword>
<dbReference type="PANTHER" id="PTHR44936">
    <property type="entry name" value="SENSOR PROTEIN CREC"/>
    <property type="match status" value="1"/>
</dbReference>
<dbReference type="PRINTS" id="PR00344">
    <property type="entry name" value="BCTRLSENSOR"/>
</dbReference>
<evidence type="ECO:0000256" key="5">
    <source>
        <dbReference type="ARBA" id="ARBA00022777"/>
    </source>
</evidence>
<dbReference type="EMBL" id="DVGA01000102">
    <property type="protein sequence ID" value="HIQ79431.1"/>
    <property type="molecule type" value="Genomic_DNA"/>
</dbReference>
<accession>A0A9D1CT84</accession>
<feature type="transmembrane region" description="Helical" evidence="8">
    <location>
        <begin position="232"/>
        <end position="254"/>
    </location>
</feature>
<comment type="caution">
    <text evidence="10">The sequence shown here is derived from an EMBL/GenBank/DDBJ whole genome shotgun (WGS) entry which is preliminary data.</text>
</comment>
<evidence type="ECO:0000256" key="3">
    <source>
        <dbReference type="ARBA" id="ARBA00022679"/>
    </source>
</evidence>
<keyword evidence="8" id="KW-0812">Transmembrane</keyword>
<evidence type="ECO:0000256" key="2">
    <source>
        <dbReference type="ARBA" id="ARBA00012438"/>
    </source>
</evidence>
<dbReference type="Gene3D" id="3.30.565.10">
    <property type="entry name" value="Histidine kinase-like ATPase, C-terminal domain"/>
    <property type="match status" value="1"/>
</dbReference>
<evidence type="ECO:0000256" key="8">
    <source>
        <dbReference type="SAM" id="Phobius"/>
    </source>
</evidence>
<dbReference type="GO" id="GO:0000160">
    <property type="term" value="P:phosphorelay signal transduction system"/>
    <property type="evidence" value="ECO:0007669"/>
    <property type="project" value="UniProtKB-KW"/>
</dbReference>
<dbReference type="GO" id="GO:0004673">
    <property type="term" value="F:protein histidine kinase activity"/>
    <property type="evidence" value="ECO:0007669"/>
    <property type="project" value="UniProtKB-EC"/>
</dbReference>
<dbReference type="CDD" id="cd00075">
    <property type="entry name" value="HATPase"/>
    <property type="match status" value="1"/>
</dbReference>
<dbReference type="InterPro" id="IPR036890">
    <property type="entry name" value="HATPase_C_sf"/>
</dbReference>
<evidence type="ECO:0000256" key="6">
    <source>
        <dbReference type="ARBA" id="ARBA00022840"/>
    </source>
</evidence>
<organism evidence="10 11">
    <name type="scientific">Candidatus Scatomorpha intestinavium</name>
    <dbReference type="NCBI Taxonomy" id="2840922"/>
    <lineage>
        <taxon>Bacteria</taxon>
        <taxon>Bacillati</taxon>
        <taxon>Bacillota</taxon>
        <taxon>Clostridia</taxon>
        <taxon>Eubacteriales</taxon>
        <taxon>Candidatus Scatomorpha</taxon>
    </lineage>
</organism>
<dbReference type="InterPro" id="IPR004358">
    <property type="entry name" value="Sig_transdc_His_kin-like_C"/>
</dbReference>
<protein>
    <recommendedName>
        <fullName evidence="2">histidine kinase</fullName>
        <ecNumber evidence="2">2.7.13.3</ecNumber>
    </recommendedName>
</protein>
<keyword evidence="8" id="KW-0472">Membrane</keyword>
<evidence type="ECO:0000313" key="10">
    <source>
        <dbReference type="EMBL" id="HIQ79431.1"/>
    </source>
</evidence>
<comment type="catalytic activity">
    <reaction evidence="1">
        <text>ATP + protein L-histidine = ADP + protein N-phospho-L-histidine.</text>
        <dbReference type="EC" id="2.7.13.3"/>
    </reaction>
</comment>
<dbReference type="InterPro" id="IPR050980">
    <property type="entry name" value="2C_sensor_his_kinase"/>
</dbReference>
<dbReference type="Pfam" id="PF02518">
    <property type="entry name" value="HATPase_c"/>
    <property type="match status" value="1"/>
</dbReference>
<dbReference type="AlphaFoldDB" id="A0A9D1CT84"/>
<evidence type="ECO:0000256" key="7">
    <source>
        <dbReference type="ARBA" id="ARBA00023012"/>
    </source>
</evidence>
<sequence>MLLLLAAGMLFSSLLTLILRRNRESLLLAALCLSLTIYLVGIMLLISKQGGISGDVENFLFFSRSVRRWFQYRVVTFNQLGLIINVGRHLFPMFLLLMTERYTMIPFIRKRPALAARLTAALPVLTMALYVPQVYSPLVDLIPGWRAVLFYLSYGWIIVYLLISLFLLVYELFSITMPFFRRQFLMLVICLASLSVLYFVYCGQDPGQVYSFYSYDYLGVRGTGYMLLMPGLGGYIVLVVINVLGGLLGIGMLLRYTEDTISSNEDDPGLERKFDVARTGASVFVHGIKNQLLANRVLYKRIRAELDKPEPDMEKLRESTERLNEINDTLIARSEELYRTVKSKSVMLVPVLLADVCETAADRFRKKYPDAPLEVSLPEGVQVLADENYLAEALYNLMTNGWESNLAAGHEKSPVSLIVYTVRLYTVIEVRDNGVGINESERKQIFEPFYSSKNTNFNWGMGLYHVRTIVRSHLGTLRVENRREGGAAFFILLPRYDGRTRREGKLIK</sequence>
<feature type="transmembrane region" description="Helical" evidence="8">
    <location>
        <begin position="184"/>
        <end position="201"/>
    </location>
</feature>
<gene>
    <name evidence="10" type="ORF">IAB77_09285</name>
</gene>
<feature type="transmembrane region" description="Helical" evidence="8">
    <location>
        <begin position="151"/>
        <end position="172"/>
    </location>
</feature>
<keyword evidence="5" id="KW-0418">Kinase</keyword>
<keyword evidence="7" id="KW-0902">Two-component regulatory system</keyword>
<dbReference type="EC" id="2.7.13.3" evidence="2"/>
<reference evidence="10" key="1">
    <citation type="submission" date="2020-10" db="EMBL/GenBank/DDBJ databases">
        <authorList>
            <person name="Gilroy R."/>
        </authorList>
    </citation>
    <scope>NUCLEOTIDE SEQUENCE</scope>
    <source>
        <strain evidence="10">ChiBcolR7-354</strain>
    </source>
</reference>
<keyword evidence="6 10" id="KW-0067">ATP-binding</keyword>
<feature type="domain" description="Histidine kinase" evidence="9">
    <location>
        <begin position="283"/>
        <end position="497"/>
    </location>
</feature>
<proteinExistence type="predicted"/>
<keyword evidence="4" id="KW-0547">Nucleotide-binding</keyword>
<dbReference type="PANTHER" id="PTHR44936:SF10">
    <property type="entry name" value="SENSOR PROTEIN RSTB"/>
    <property type="match status" value="1"/>
</dbReference>
<keyword evidence="8" id="KW-1133">Transmembrane helix</keyword>
<evidence type="ECO:0000313" key="11">
    <source>
        <dbReference type="Proteomes" id="UP000824262"/>
    </source>
</evidence>
<reference evidence="10" key="2">
    <citation type="journal article" date="2021" name="PeerJ">
        <title>Extensive microbial diversity within the chicken gut microbiome revealed by metagenomics and culture.</title>
        <authorList>
            <person name="Gilroy R."/>
            <person name="Ravi A."/>
            <person name="Getino M."/>
            <person name="Pursley I."/>
            <person name="Horton D.L."/>
            <person name="Alikhan N.F."/>
            <person name="Baker D."/>
            <person name="Gharbi K."/>
            <person name="Hall N."/>
            <person name="Watson M."/>
            <person name="Adriaenssens E.M."/>
            <person name="Foster-Nyarko E."/>
            <person name="Jarju S."/>
            <person name="Secka A."/>
            <person name="Antonio M."/>
            <person name="Oren A."/>
            <person name="Chaudhuri R.R."/>
            <person name="La Ragione R."/>
            <person name="Hildebrand F."/>
            <person name="Pallen M.J."/>
        </authorList>
    </citation>
    <scope>NUCLEOTIDE SEQUENCE</scope>
    <source>
        <strain evidence="10">ChiBcolR7-354</strain>
    </source>
</reference>
<dbReference type="PROSITE" id="PS50109">
    <property type="entry name" value="HIS_KIN"/>
    <property type="match status" value="1"/>
</dbReference>
<dbReference type="SMART" id="SM00387">
    <property type="entry name" value="HATPase_c"/>
    <property type="match status" value="1"/>
</dbReference>
<dbReference type="InterPro" id="IPR005467">
    <property type="entry name" value="His_kinase_dom"/>
</dbReference>
<name>A0A9D1CT84_9FIRM</name>
<feature type="transmembrane region" description="Helical" evidence="8">
    <location>
        <begin position="114"/>
        <end position="131"/>
    </location>
</feature>
<dbReference type="InterPro" id="IPR003594">
    <property type="entry name" value="HATPase_dom"/>
</dbReference>